<dbReference type="KEGG" id="pprf:DPRO_1598"/>
<feature type="region of interest" description="Disordered" evidence="2">
    <location>
        <begin position="25"/>
        <end position="44"/>
    </location>
</feature>
<reference evidence="5" key="1">
    <citation type="submission" date="2017-09" db="EMBL/GenBank/DDBJ databases">
        <authorList>
            <person name="Regsiter A."/>
            <person name="William W."/>
        </authorList>
    </citation>
    <scope>NUCLEOTIDE SEQUENCE [LARGE SCALE GENOMIC DNA]</scope>
    <source>
        <strain evidence="5">500-1</strain>
    </source>
</reference>
<sequence length="190" mass="21385">MKHLSLTLMLIFSLVLFAGCSDNETVAPEPPETTRDSAPASIPEAQVETQSMAPLTEAEFQKFIKDIPEITRLTNPTINAEGPKDPEVLSAKIAEVTTSLGWDQQRFLYVYGQAMTVMNYEQMVLMKRQMDEQIQGLTEEEQKMVEEMMAQQPQGQLEAVKQQVDRQVSPAEQQIIRDNLTALEEALGLR</sequence>
<dbReference type="OrthoDB" id="5465215at2"/>
<evidence type="ECO:0000313" key="4">
    <source>
        <dbReference type="EMBL" id="SOB58496.1"/>
    </source>
</evidence>
<keyword evidence="3" id="KW-0732">Signal</keyword>
<feature type="signal peptide" evidence="3">
    <location>
        <begin position="1"/>
        <end position="18"/>
    </location>
</feature>
<dbReference type="EMBL" id="LT907975">
    <property type="protein sequence ID" value="SOB58496.1"/>
    <property type="molecule type" value="Genomic_DNA"/>
</dbReference>
<name>A0A2C8F6W8_9BACT</name>
<dbReference type="Proteomes" id="UP000219215">
    <property type="component" value="Chromosome DPRO"/>
</dbReference>
<keyword evidence="1" id="KW-0175">Coiled coil</keyword>
<organism evidence="4 5">
    <name type="scientific">Pseudodesulfovibrio profundus</name>
    <dbReference type="NCBI Taxonomy" id="57320"/>
    <lineage>
        <taxon>Bacteria</taxon>
        <taxon>Pseudomonadati</taxon>
        <taxon>Thermodesulfobacteriota</taxon>
        <taxon>Desulfovibrionia</taxon>
        <taxon>Desulfovibrionales</taxon>
        <taxon>Desulfovibrionaceae</taxon>
    </lineage>
</organism>
<feature type="chain" id="PRO_5011976671" description="Lipoprotein" evidence="3">
    <location>
        <begin position="19"/>
        <end position="190"/>
    </location>
</feature>
<dbReference type="AlphaFoldDB" id="A0A2C8F6W8"/>
<evidence type="ECO:0000256" key="2">
    <source>
        <dbReference type="SAM" id="MobiDB-lite"/>
    </source>
</evidence>
<evidence type="ECO:0008006" key="6">
    <source>
        <dbReference type="Google" id="ProtNLM"/>
    </source>
</evidence>
<proteinExistence type="predicted"/>
<keyword evidence="5" id="KW-1185">Reference proteome</keyword>
<evidence type="ECO:0000256" key="1">
    <source>
        <dbReference type="SAM" id="Coils"/>
    </source>
</evidence>
<gene>
    <name evidence="4" type="ORF">DPRO_1598</name>
</gene>
<accession>A0A2C8F6W8</accession>
<dbReference type="PROSITE" id="PS51257">
    <property type="entry name" value="PROKAR_LIPOPROTEIN"/>
    <property type="match status" value="1"/>
</dbReference>
<evidence type="ECO:0000313" key="5">
    <source>
        <dbReference type="Proteomes" id="UP000219215"/>
    </source>
</evidence>
<protein>
    <recommendedName>
        <fullName evidence="6">Lipoprotein</fullName>
    </recommendedName>
</protein>
<feature type="coiled-coil region" evidence="1">
    <location>
        <begin position="120"/>
        <end position="147"/>
    </location>
</feature>
<evidence type="ECO:0000256" key="3">
    <source>
        <dbReference type="SAM" id="SignalP"/>
    </source>
</evidence>
<dbReference type="RefSeq" id="WP_097011543.1">
    <property type="nucleotide sequence ID" value="NZ_LT907975.1"/>
</dbReference>